<organism evidence="2 3">
    <name type="scientific">Araneus ventricosus</name>
    <name type="common">Orbweaver spider</name>
    <name type="synonym">Epeira ventricosa</name>
    <dbReference type="NCBI Taxonomy" id="182803"/>
    <lineage>
        <taxon>Eukaryota</taxon>
        <taxon>Metazoa</taxon>
        <taxon>Ecdysozoa</taxon>
        <taxon>Arthropoda</taxon>
        <taxon>Chelicerata</taxon>
        <taxon>Arachnida</taxon>
        <taxon>Araneae</taxon>
        <taxon>Araneomorphae</taxon>
        <taxon>Entelegynae</taxon>
        <taxon>Araneoidea</taxon>
        <taxon>Araneidae</taxon>
        <taxon>Araneus</taxon>
    </lineage>
</organism>
<name>A0A4Y2SIR8_ARAVE</name>
<reference evidence="2 3" key="1">
    <citation type="journal article" date="2019" name="Sci. Rep.">
        <title>Orb-weaving spider Araneus ventricosus genome elucidates the spidroin gene catalogue.</title>
        <authorList>
            <person name="Kono N."/>
            <person name="Nakamura H."/>
            <person name="Ohtoshi R."/>
            <person name="Moran D.A.P."/>
            <person name="Shinohara A."/>
            <person name="Yoshida Y."/>
            <person name="Fujiwara M."/>
            <person name="Mori M."/>
            <person name="Tomita M."/>
            <person name="Arakawa K."/>
        </authorList>
    </citation>
    <scope>NUCLEOTIDE SEQUENCE [LARGE SCALE GENOMIC DNA]</scope>
</reference>
<dbReference type="AlphaFoldDB" id="A0A4Y2SIR8"/>
<keyword evidence="3" id="KW-1185">Reference proteome</keyword>
<feature type="compositionally biased region" description="Polar residues" evidence="1">
    <location>
        <begin position="84"/>
        <end position="94"/>
    </location>
</feature>
<proteinExistence type="predicted"/>
<evidence type="ECO:0000313" key="2">
    <source>
        <dbReference type="EMBL" id="GBN88017.1"/>
    </source>
</evidence>
<protein>
    <submittedName>
        <fullName evidence="2">Uncharacterized protein</fullName>
    </submittedName>
</protein>
<feature type="region of interest" description="Disordered" evidence="1">
    <location>
        <begin position="84"/>
        <end position="112"/>
    </location>
</feature>
<sequence>MLSICLPSFLLHWQEIENQFSASSTISSPFTSYLKKNSLIFLKAVLNETYVLLLSQATNISSEDGSTKGQESPYFSWVRLRTPGSTVTHSNSSPAPGDRFPYEPGQRVLHDH</sequence>
<gene>
    <name evidence="2" type="ORF">AVEN_2043_1</name>
</gene>
<comment type="caution">
    <text evidence="2">The sequence shown here is derived from an EMBL/GenBank/DDBJ whole genome shotgun (WGS) entry which is preliminary data.</text>
</comment>
<dbReference type="EMBL" id="BGPR01022080">
    <property type="protein sequence ID" value="GBN88017.1"/>
    <property type="molecule type" value="Genomic_DNA"/>
</dbReference>
<dbReference type="Proteomes" id="UP000499080">
    <property type="component" value="Unassembled WGS sequence"/>
</dbReference>
<accession>A0A4Y2SIR8</accession>
<evidence type="ECO:0000313" key="3">
    <source>
        <dbReference type="Proteomes" id="UP000499080"/>
    </source>
</evidence>
<evidence type="ECO:0000256" key="1">
    <source>
        <dbReference type="SAM" id="MobiDB-lite"/>
    </source>
</evidence>